<protein>
    <submittedName>
        <fullName evidence="2">Uncharacterized protein</fullName>
    </submittedName>
</protein>
<dbReference type="Proteomes" id="UP000799421">
    <property type="component" value="Unassembled WGS sequence"/>
</dbReference>
<organism evidence="2 3">
    <name type="scientific">Piedraia hortae CBS 480.64</name>
    <dbReference type="NCBI Taxonomy" id="1314780"/>
    <lineage>
        <taxon>Eukaryota</taxon>
        <taxon>Fungi</taxon>
        <taxon>Dikarya</taxon>
        <taxon>Ascomycota</taxon>
        <taxon>Pezizomycotina</taxon>
        <taxon>Dothideomycetes</taxon>
        <taxon>Dothideomycetidae</taxon>
        <taxon>Capnodiales</taxon>
        <taxon>Piedraiaceae</taxon>
        <taxon>Piedraia</taxon>
    </lineage>
</organism>
<feature type="region of interest" description="Disordered" evidence="1">
    <location>
        <begin position="1"/>
        <end position="21"/>
    </location>
</feature>
<feature type="compositionally biased region" description="Polar residues" evidence="1">
    <location>
        <begin position="181"/>
        <end position="196"/>
    </location>
</feature>
<feature type="compositionally biased region" description="Polar residues" evidence="1">
    <location>
        <begin position="81"/>
        <end position="110"/>
    </location>
</feature>
<name>A0A6A7BW30_9PEZI</name>
<accession>A0A6A7BW30</accession>
<dbReference type="AlphaFoldDB" id="A0A6A7BW30"/>
<gene>
    <name evidence="2" type="ORF">K470DRAFT_265829</name>
</gene>
<evidence type="ECO:0000313" key="3">
    <source>
        <dbReference type="Proteomes" id="UP000799421"/>
    </source>
</evidence>
<feature type="compositionally biased region" description="Basic and acidic residues" evidence="1">
    <location>
        <begin position="278"/>
        <end position="288"/>
    </location>
</feature>
<evidence type="ECO:0000313" key="2">
    <source>
        <dbReference type="EMBL" id="KAF2858698.1"/>
    </source>
</evidence>
<sequence>MGSQTGRPTTPTDRSTIAQPLNGQLTAIYSPIAEPAYTHANTAQASIIQANATEPNIAHNDITQHNITKHNIAQHDIAQASTAQANTADSNTPQSATAPPSPIQDNSTHPATPHQIPAQSMTTEPITPLPMPPSPSFFTNPKKISALIQYLDPSTARYGTKRHFIITELIGLKGEAILKSMTPSKSPVSEQSTPRTEQNREAESVVIKRVEKYTPWRIPMSFISRSDRELEQRGGRARARVERERKEKKVGKMMRREVRKREREAVAEGEVVNRVRFEDEKEEAREEVESPTVGHKRLPTGENEEGPMMGAKRVKLTGLEDEDGMVGERSMAGGKKLPSKESKKM</sequence>
<dbReference type="EMBL" id="MU006004">
    <property type="protein sequence ID" value="KAF2858698.1"/>
    <property type="molecule type" value="Genomic_DNA"/>
</dbReference>
<feature type="region of interest" description="Disordered" evidence="1">
    <location>
        <begin position="278"/>
        <end position="345"/>
    </location>
</feature>
<reference evidence="2" key="1">
    <citation type="journal article" date="2020" name="Stud. Mycol.">
        <title>101 Dothideomycetes genomes: a test case for predicting lifestyles and emergence of pathogens.</title>
        <authorList>
            <person name="Haridas S."/>
            <person name="Albert R."/>
            <person name="Binder M."/>
            <person name="Bloem J."/>
            <person name="Labutti K."/>
            <person name="Salamov A."/>
            <person name="Andreopoulos B."/>
            <person name="Baker S."/>
            <person name="Barry K."/>
            <person name="Bills G."/>
            <person name="Bluhm B."/>
            <person name="Cannon C."/>
            <person name="Castanera R."/>
            <person name="Culley D."/>
            <person name="Daum C."/>
            <person name="Ezra D."/>
            <person name="Gonzalez J."/>
            <person name="Henrissat B."/>
            <person name="Kuo A."/>
            <person name="Liang C."/>
            <person name="Lipzen A."/>
            <person name="Lutzoni F."/>
            <person name="Magnuson J."/>
            <person name="Mondo S."/>
            <person name="Nolan M."/>
            <person name="Ohm R."/>
            <person name="Pangilinan J."/>
            <person name="Park H.-J."/>
            <person name="Ramirez L."/>
            <person name="Alfaro M."/>
            <person name="Sun H."/>
            <person name="Tritt A."/>
            <person name="Yoshinaga Y."/>
            <person name="Zwiers L.-H."/>
            <person name="Turgeon B."/>
            <person name="Goodwin S."/>
            <person name="Spatafora J."/>
            <person name="Crous P."/>
            <person name="Grigoriev I."/>
        </authorList>
    </citation>
    <scope>NUCLEOTIDE SEQUENCE</scope>
    <source>
        <strain evidence="2">CBS 480.64</strain>
    </source>
</reference>
<feature type="region of interest" description="Disordered" evidence="1">
    <location>
        <begin position="181"/>
        <end position="203"/>
    </location>
</feature>
<feature type="region of interest" description="Disordered" evidence="1">
    <location>
        <begin position="81"/>
        <end position="138"/>
    </location>
</feature>
<evidence type="ECO:0000256" key="1">
    <source>
        <dbReference type="SAM" id="MobiDB-lite"/>
    </source>
</evidence>
<keyword evidence="3" id="KW-1185">Reference proteome</keyword>
<proteinExistence type="predicted"/>